<name>A0A918FCH8_AGRME</name>
<proteinExistence type="predicted"/>
<evidence type="ECO:0000313" key="3">
    <source>
        <dbReference type="Proteomes" id="UP000610303"/>
    </source>
</evidence>
<reference evidence="2" key="2">
    <citation type="submission" date="2020-09" db="EMBL/GenBank/DDBJ databases">
        <authorList>
            <person name="Sun Q."/>
            <person name="Ohkuma M."/>
        </authorList>
    </citation>
    <scope>NUCLEOTIDE SEQUENCE</scope>
    <source>
        <strain evidence="2">JCM 3346</strain>
    </source>
</reference>
<protein>
    <submittedName>
        <fullName evidence="2">ABC transporter substrate-binding protein</fullName>
    </submittedName>
</protein>
<evidence type="ECO:0000256" key="1">
    <source>
        <dbReference type="SAM" id="SignalP"/>
    </source>
</evidence>
<reference evidence="2" key="1">
    <citation type="journal article" date="2014" name="Int. J. Syst. Evol. Microbiol.">
        <title>Complete genome sequence of Corynebacterium casei LMG S-19264T (=DSM 44701T), isolated from a smear-ripened cheese.</title>
        <authorList>
            <consortium name="US DOE Joint Genome Institute (JGI-PGF)"/>
            <person name="Walter F."/>
            <person name="Albersmeier A."/>
            <person name="Kalinowski J."/>
            <person name="Ruckert C."/>
        </authorList>
    </citation>
    <scope>NUCLEOTIDE SEQUENCE</scope>
    <source>
        <strain evidence="2">JCM 3346</strain>
    </source>
</reference>
<keyword evidence="1" id="KW-0732">Signal</keyword>
<feature type="signal peptide" evidence="1">
    <location>
        <begin position="1"/>
        <end position="33"/>
    </location>
</feature>
<dbReference type="PROSITE" id="PS51257">
    <property type="entry name" value="PROKAR_LIPOPROTEIN"/>
    <property type="match status" value="1"/>
</dbReference>
<dbReference type="RefSeq" id="WP_229781564.1">
    <property type="nucleotide sequence ID" value="NZ_BMRJ01000001.1"/>
</dbReference>
<keyword evidence="3" id="KW-1185">Reference proteome</keyword>
<sequence length="170" mass="17823">MRSSVNGVQSPGGRTARRLLLGVVACLAALSLAACGVQVPSDPDGTLDRVGGGELRVGAVEEPGLVETEGPSPEGPLPELVRGFADTIDARVTWRVGSEETLVTALEDGELDLVIGGFTDQTPWIERAGLTRGYRDIEHAGGRSLVLLVPMGENAFLSALERYLDEEVGG</sequence>
<evidence type="ECO:0000313" key="2">
    <source>
        <dbReference type="EMBL" id="GGR21693.1"/>
    </source>
</evidence>
<organism evidence="2 3">
    <name type="scientific">Agromyces mediolanus</name>
    <name type="common">Corynebacterium mediolanum</name>
    <dbReference type="NCBI Taxonomy" id="41986"/>
    <lineage>
        <taxon>Bacteria</taxon>
        <taxon>Bacillati</taxon>
        <taxon>Actinomycetota</taxon>
        <taxon>Actinomycetes</taxon>
        <taxon>Micrococcales</taxon>
        <taxon>Microbacteriaceae</taxon>
        <taxon>Agromyces</taxon>
    </lineage>
</organism>
<dbReference type="SUPFAM" id="SSF53850">
    <property type="entry name" value="Periplasmic binding protein-like II"/>
    <property type="match status" value="1"/>
</dbReference>
<accession>A0A918FCH8</accession>
<comment type="caution">
    <text evidence="2">The sequence shown here is derived from an EMBL/GenBank/DDBJ whole genome shotgun (WGS) entry which is preliminary data.</text>
</comment>
<dbReference type="Proteomes" id="UP000610303">
    <property type="component" value="Unassembled WGS sequence"/>
</dbReference>
<dbReference type="EMBL" id="BMRJ01000001">
    <property type="protein sequence ID" value="GGR21693.1"/>
    <property type="molecule type" value="Genomic_DNA"/>
</dbReference>
<gene>
    <name evidence="2" type="ORF">GCM10010196_14030</name>
</gene>
<dbReference type="AlphaFoldDB" id="A0A918FCH8"/>
<feature type="chain" id="PRO_5039109036" evidence="1">
    <location>
        <begin position="34"/>
        <end position="170"/>
    </location>
</feature>
<dbReference type="Gene3D" id="3.40.190.10">
    <property type="entry name" value="Periplasmic binding protein-like II"/>
    <property type="match status" value="1"/>
</dbReference>